<dbReference type="Proteomes" id="UP000007289">
    <property type="component" value="Chromosome"/>
</dbReference>
<dbReference type="PATRIC" id="fig|1038922.3.peg.776"/>
<accession>J2YE80</accession>
<reference evidence="1" key="1">
    <citation type="journal article" date="2012" name="PLoS Genet.">
        <title>Comparative Genomics of Plant-Associated Pseudomonas spp.: Insights into Diversity and Inheritance of Traits Involved in Multitrophic Interactions.</title>
        <authorList>
            <person name="Loper J.E."/>
            <person name="Hassan K.A."/>
            <person name="Mavrodi D.V."/>
            <person name="Davis E.W.II."/>
            <person name="Lim C.K."/>
            <person name="Shaffer B.T."/>
            <person name="Elbourne L.D."/>
            <person name="Stockwell V.O."/>
            <person name="Hartney S.L."/>
            <person name="Breakwell K."/>
            <person name="Henkels M.D."/>
            <person name="Tetu S.G."/>
            <person name="Rangel L.I."/>
            <person name="Kidarsa T.A."/>
            <person name="Wilson N.L."/>
            <person name="van de Mortel J.E."/>
            <person name="Song C."/>
            <person name="Blumhagen R."/>
            <person name="Radune D."/>
            <person name="Hostetler J.B."/>
            <person name="Brinkac L.M."/>
            <person name="Durkin A.S."/>
            <person name="Kluepfel D.A."/>
            <person name="Wechter W.P."/>
            <person name="Anderson A.J."/>
            <person name="Kim Y.C."/>
            <person name="Pierson L.S.III."/>
            <person name="Pierson E.A."/>
            <person name="Lindow S.E."/>
            <person name="Kobayashi D.Y."/>
            <person name="Raaijmakers J.M."/>
            <person name="Weller D.M."/>
            <person name="Thomashow L.S."/>
            <person name="Allen A.E."/>
            <person name="Paulsen I.T."/>
        </authorList>
    </citation>
    <scope>NUCLEOTIDE SEQUENCE [LARGE SCALE GENOMIC DNA]</scope>
    <source>
        <strain evidence="1">Q2-87</strain>
    </source>
</reference>
<protein>
    <submittedName>
        <fullName evidence="1">Uncharacterized protein</fullName>
    </submittedName>
</protein>
<organism evidence="1">
    <name type="scientific">Pseudomonas fluorescens (strain Q2-87)</name>
    <dbReference type="NCBI Taxonomy" id="1038922"/>
    <lineage>
        <taxon>Bacteria</taxon>
        <taxon>Pseudomonadati</taxon>
        <taxon>Pseudomonadota</taxon>
        <taxon>Gammaproteobacteria</taxon>
        <taxon>Pseudomonadales</taxon>
        <taxon>Pseudomonadaceae</taxon>
        <taxon>Pseudomonas</taxon>
    </lineage>
</organism>
<gene>
    <name evidence="1" type="ORF">PflQ2_4746</name>
</gene>
<name>J2YE80_PSEFQ</name>
<sequence length="47" mass="5063">MSEQLLAMSGNFECDFKSYQHANNPGIEATALTIVECGTVHCTALLC</sequence>
<comment type="caution">
    <text evidence="1">The sequence shown here is derived from an EMBL/GenBank/DDBJ whole genome shotgun (WGS) entry which is preliminary data.</text>
</comment>
<dbReference type="AlphaFoldDB" id="J2YE80"/>
<proteinExistence type="predicted"/>
<evidence type="ECO:0000313" key="1">
    <source>
        <dbReference type="EMBL" id="EJL05581.1"/>
    </source>
</evidence>
<dbReference type="HOGENOM" id="CLU_3172179_0_0_6"/>
<dbReference type="RefSeq" id="WP_003185624.1">
    <property type="nucleotide sequence ID" value="NZ_CM001558.1"/>
</dbReference>
<dbReference type="EMBL" id="AGBM01000001">
    <property type="protein sequence ID" value="EJL05581.1"/>
    <property type="molecule type" value="Genomic_DNA"/>
</dbReference>